<evidence type="ECO:0000313" key="1">
    <source>
        <dbReference type="EMBL" id="KIE09599.1"/>
    </source>
</evidence>
<dbReference type="EMBL" id="JHEG02000055">
    <property type="protein sequence ID" value="KIE09599.1"/>
    <property type="molecule type" value="Genomic_DNA"/>
</dbReference>
<gene>
    <name evidence="1" type="ORF">DA73_0226420</name>
</gene>
<dbReference type="InterPro" id="IPR010985">
    <property type="entry name" value="Ribbon_hlx_hlx"/>
</dbReference>
<dbReference type="AlphaFoldDB" id="A0A0C1QVU8"/>
<organism evidence="1">
    <name type="scientific">Tolypothrix bouteillei VB521301</name>
    <dbReference type="NCBI Taxonomy" id="1479485"/>
    <lineage>
        <taxon>Bacteria</taxon>
        <taxon>Bacillati</taxon>
        <taxon>Cyanobacteriota</taxon>
        <taxon>Cyanophyceae</taxon>
        <taxon>Nostocales</taxon>
        <taxon>Tolypothrichaceae</taxon>
        <taxon>Tolypothrix</taxon>
    </lineage>
</organism>
<proteinExistence type="predicted"/>
<name>A0A0C1QVU8_9CYAN</name>
<protein>
    <submittedName>
        <fullName evidence="1">Uncharacterized protein</fullName>
    </submittedName>
</protein>
<reference evidence="1" key="1">
    <citation type="journal article" date="2015" name="Genome Announc.">
        <title>Draft Genome Sequence of Tolypothrix boutellei Strain VB521301.</title>
        <authorList>
            <person name="Chandrababunaidu M.M."/>
            <person name="Singh D."/>
            <person name="Sen D."/>
            <person name="Bhan S."/>
            <person name="Das S."/>
            <person name="Gupta A."/>
            <person name="Adhikary S.P."/>
            <person name="Tripathy S."/>
        </authorList>
    </citation>
    <scope>NUCLEOTIDE SEQUENCE</scope>
    <source>
        <strain evidence="1">VB521301</strain>
    </source>
</reference>
<sequence>MGKPRRPRMMFSCSEEVKVLLEKWAEEEGRSTSNVIERIINEAIASKYSVEITSKPYQRRSSQQRQPITIASLVKDNYQKLIDMGCIKPERLEALALGEKPNASDLTKLAHNLDLDEEYIIELRDRSFPKKSQTLKKQTNGTT</sequence>
<dbReference type="SUPFAM" id="SSF47598">
    <property type="entry name" value="Ribbon-helix-helix"/>
    <property type="match status" value="1"/>
</dbReference>
<dbReference type="OrthoDB" id="467741at2"/>
<dbReference type="GO" id="GO:0006355">
    <property type="term" value="P:regulation of DNA-templated transcription"/>
    <property type="evidence" value="ECO:0007669"/>
    <property type="project" value="InterPro"/>
</dbReference>
<accession>A0A0C1QVU8</accession>
<comment type="caution">
    <text evidence="1">The sequence shown here is derived from an EMBL/GenBank/DDBJ whole genome shotgun (WGS) entry which is preliminary data.</text>
</comment>